<evidence type="ECO:0000256" key="1">
    <source>
        <dbReference type="SAM" id="MobiDB-lite"/>
    </source>
</evidence>
<organism evidence="2 3">
    <name type="scientific">Caldibacillus debilis GB1</name>
    <dbReference type="NCBI Taxonomy" id="1339248"/>
    <lineage>
        <taxon>Bacteria</taxon>
        <taxon>Bacillati</taxon>
        <taxon>Bacillota</taxon>
        <taxon>Bacilli</taxon>
        <taxon>Bacillales</taxon>
        <taxon>Bacillaceae</taxon>
        <taxon>Caldibacillus</taxon>
    </lineage>
</organism>
<name>A0A420VJ65_9BACI</name>
<evidence type="ECO:0000313" key="2">
    <source>
        <dbReference type="EMBL" id="RKO63580.1"/>
    </source>
</evidence>
<dbReference type="Proteomes" id="UP000286235">
    <property type="component" value="Unassembled WGS sequence"/>
</dbReference>
<comment type="caution">
    <text evidence="2">The sequence shown here is derived from an EMBL/GenBank/DDBJ whole genome shotgun (WGS) entry which is preliminary data.</text>
</comment>
<accession>A0A420VJ65</accession>
<proteinExistence type="predicted"/>
<protein>
    <submittedName>
        <fullName evidence="2">Uncharacterized protein</fullName>
    </submittedName>
</protein>
<dbReference type="EMBL" id="AZRV01000006">
    <property type="protein sequence ID" value="RKO63580.1"/>
    <property type="molecule type" value="Genomic_DNA"/>
</dbReference>
<feature type="region of interest" description="Disordered" evidence="1">
    <location>
        <begin position="1"/>
        <end position="62"/>
    </location>
</feature>
<reference evidence="2 3" key="1">
    <citation type="submission" date="2013-12" db="EMBL/GenBank/DDBJ databases">
        <title>Genome and proteome characterization of Caldibacillus debilis GB1 derived from a cellulolytic aero-tolerant co-culture.</title>
        <authorList>
            <person name="Wushke S.T."/>
            <person name="Zhang X."/>
            <person name="Fristensky B."/>
            <person name="Wilkins J.A."/>
            <person name="Levin D.B."/>
            <person name="Sparling R."/>
        </authorList>
    </citation>
    <scope>NUCLEOTIDE SEQUENCE [LARGE SCALE GENOMIC DNA]</scope>
    <source>
        <strain evidence="2 3">GB1</strain>
    </source>
</reference>
<gene>
    <name evidence="2" type="ORF">Cdeb_02842</name>
</gene>
<sequence length="116" mass="13362">MKTDGTDGFGGRRNFFEEEPEEDDQKASRRGRLKLPGKSFPEFFVPSASGENPGKSDEVKEFEQKEAGTKLFHFRKALFLRLEAGFYTKSLEPLCYNNIDFLFGVVKRGRTRKQFP</sequence>
<dbReference type="AlphaFoldDB" id="A0A420VJ65"/>
<keyword evidence="3" id="KW-1185">Reference proteome</keyword>
<evidence type="ECO:0000313" key="3">
    <source>
        <dbReference type="Proteomes" id="UP000286235"/>
    </source>
</evidence>